<dbReference type="OrthoDB" id="4954868at2"/>
<protein>
    <recommendedName>
        <fullName evidence="3">DUF4192 domain-containing protein</fullName>
    </recommendedName>
</protein>
<keyword evidence="2" id="KW-1185">Reference proteome</keyword>
<organism evidence="1 2">
    <name type="scientific">Arthrobacter psychrochitiniphilus</name>
    <dbReference type="NCBI Taxonomy" id="291045"/>
    <lineage>
        <taxon>Bacteria</taxon>
        <taxon>Bacillati</taxon>
        <taxon>Actinomycetota</taxon>
        <taxon>Actinomycetes</taxon>
        <taxon>Micrococcales</taxon>
        <taxon>Micrococcaceae</taxon>
        <taxon>Arthrobacter</taxon>
    </lineage>
</organism>
<name>A0A2V3DRR2_9MICC</name>
<dbReference type="RefSeq" id="WP_110106076.1">
    <property type="nucleotide sequence ID" value="NZ_JACBZZ010000001.1"/>
</dbReference>
<gene>
    <name evidence="1" type="ORF">CVS29_09415</name>
</gene>
<evidence type="ECO:0000313" key="1">
    <source>
        <dbReference type="EMBL" id="PXA65466.1"/>
    </source>
</evidence>
<dbReference type="Pfam" id="PF13830">
    <property type="entry name" value="DUF4192"/>
    <property type="match status" value="2"/>
</dbReference>
<dbReference type="InterPro" id="IPR025447">
    <property type="entry name" value="DUF4192"/>
</dbReference>
<sequence>MNKPLETIKVSAGEDLMAFIPHMVGYWPDASIVAISMLGKKLRATMRLDLPPDSTSGKEVGRFAAIAATQLANDKGADGSLIAIFGRQDWRVPGGLPQAQLYKALRKAFEAQGLPVRDAWFIGTEHWRSLECTDARCCPWPGKENLCIKESFVNAEFIFRGSVVGRAPMEQVRELIAVRDPEFAATVAAAGVVGGEILAGSMVINGCGVQQLTATLQAWAFSLELWPKPPDPHMCAFLLAGLANHSARDAVMVLLATTAEYALAGAAGMSLVGPDTEPIMVAKNWYGGNQAAGRPLNVDCLSDDHLVEAAYNFSNILIGASEPRIPGEEPRVLDWARLDKAERFLQFLAQASDDTDKAPVLCILGWIQWCKGRGSWAGQYFQACMDYQPGYRLASLLEQLLSAGHVAECARNPKTAWHRDNQDKETDLDEAA</sequence>
<evidence type="ECO:0008006" key="3">
    <source>
        <dbReference type="Google" id="ProtNLM"/>
    </source>
</evidence>
<dbReference type="EMBL" id="QHLZ01000005">
    <property type="protein sequence ID" value="PXA65466.1"/>
    <property type="molecule type" value="Genomic_DNA"/>
</dbReference>
<comment type="caution">
    <text evidence="1">The sequence shown here is derived from an EMBL/GenBank/DDBJ whole genome shotgun (WGS) entry which is preliminary data.</text>
</comment>
<reference evidence="1 2" key="1">
    <citation type="submission" date="2018-05" db="EMBL/GenBank/DDBJ databases">
        <title>Genetic diversity of glacier-inhabiting Cryobacterium bacteria in China and description of Cryobacterium mengkeensis sp. nov. and Arthrobacter glacialis sp. nov.</title>
        <authorList>
            <person name="Liu Q."/>
            <person name="Xin Y.-H."/>
        </authorList>
    </citation>
    <scope>NUCLEOTIDE SEQUENCE [LARGE SCALE GENOMIC DNA]</scope>
    <source>
        <strain evidence="1 2">GP3</strain>
    </source>
</reference>
<dbReference type="Proteomes" id="UP000246303">
    <property type="component" value="Unassembled WGS sequence"/>
</dbReference>
<dbReference type="AlphaFoldDB" id="A0A2V3DRR2"/>
<accession>A0A2V3DRR2</accession>
<evidence type="ECO:0000313" key="2">
    <source>
        <dbReference type="Proteomes" id="UP000246303"/>
    </source>
</evidence>
<proteinExistence type="predicted"/>